<evidence type="ECO:0000256" key="4">
    <source>
        <dbReference type="ARBA" id="ARBA00022970"/>
    </source>
</evidence>
<feature type="transmembrane region" description="Helical" evidence="7">
    <location>
        <begin position="326"/>
        <end position="349"/>
    </location>
</feature>
<dbReference type="Proteomes" id="UP000239899">
    <property type="component" value="Unassembled WGS sequence"/>
</dbReference>
<comment type="caution">
    <text evidence="9">The sequence shown here is derived from an EMBL/GenBank/DDBJ whole genome shotgun (WGS) entry which is preliminary data.</text>
</comment>
<protein>
    <submittedName>
        <fullName evidence="9">Lysine histidine transporter 1</fullName>
    </submittedName>
</protein>
<dbReference type="AlphaFoldDB" id="A0A2P6TPB8"/>
<feature type="transmembrane region" description="Helical" evidence="7">
    <location>
        <begin position="427"/>
        <end position="447"/>
    </location>
</feature>
<feature type="transmembrane region" description="Helical" evidence="7">
    <location>
        <begin position="370"/>
        <end position="390"/>
    </location>
</feature>
<feature type="transmembrane region" description="Helical" evidence="7">
    <location>
        <begin position="284"/>
        <end position="306"/>
    </location>
</feature>
<dbReference type="PANTHER" id="PTHR48017">
    <property type="entry name" value="OS05G0424000 PROTEIN-RELATED"/>
    <property type="match status" value="1"/>
</dbReference>
<feature type="transmembrane region" description="Helical" evidence="7">
    <location>
        <begin position="197"/>
        <end position="220"/>
    </location>
</feature>
<evidence type="ECO:0000256" key="7">
    <source>
        <dbReference type="SAM" id="Phobius"/>
    </source>
</evidence>
<feature type="transmembrane region" description="Helical" evidence="7">
    <location>
        <begin position="53"/>
        <end position="76"/>
    </location>
</feature>
<evidence type="ECO:0000256" key="3">
    <source>
        <dbReference type="ARBA" id="ARBA00022692"/>
    </source>
</evidence>
<gene>
    <name evidence="9" type="ORF">C2E21_5378</name>
</gene>
<keyword evidence="2" id="KW-0813">Transport</keyword>
<dbReference type="EMBL" id="LHPG02000010">
    <property type="protein sequence ID" value="PRW51175.1"/>
    <property type="molecule type" value="Genomic_DNA"/>
</dbReference>
<feature type="domain" description="Amino acid transporter transmembrane" evidence="8">
    <location>
        <begin position="47"/>
        <end position="442"/>
    </location>
</feature>
<dbReference type="Pfam" id="PF01490">
    <property type="entry name" value="Aa_trans"/>
    <property type="match status" value="1"/>
</dbReference>
<accession>A0A2P6TPB8</accession>
<dbReference type="GO" id="GO:0006865">
    <property type="term" value="P:amino acid transport"/>
    <property type="evidence" value="ECO:0007669"/>
    <property type="project" value="UniProtKB-KW"/>
</dbReference>
<feature type="transmembrane region" description="Helical" evidence="7">
    <location>
        <begin position="82"/>
        <end position="102"/>
    </location>
</feature>
<dbReference type="InterPro" id="IPR013057">
    <property type="entry name" value="AA_transpt_TM"/>
</dbReference>
<keyword evidence="3 7" id="KW-0812">Transmembrane</keyword>
<comment type="subcellular location">
    <subcellularLocation>
        <location evidence="1">Membrane</location>
    </subcellularLocation>
</comment>
<evidence type="ECO:0000313" key="9">
    <source>
        <dbReference type="EMBL" id="PRW51175.1"/>
    </source>
</evidence>
<dbReference type="OrthoDB" id="40134at2759"/>
<proteinExistence type="predicted"/>
<name>A0A2P6TPB8_CHLSO</name>
<keyword evidence="10" id="KW-1185">Reference proteome</keyword>
<sequence>MSIADLKFSDDVEQPVATYETQRLTDGAVGSSGRAAFELETAEHKPRASWHHAAFHTVTAVVGAGVLGLPHAFSFLGWPAGLLLLSLLCAASLYTSYLLAALHELPNGTRLNTYKEMGEALLGPRRGKLLIATVQYTLCVGLCITYSVTAGQSLKGVASEECSGVDCQQGISAWIVLFGGLQLLLSQAPDFHSLWWISLLGALMSCGYCSIAIVMSSLHAAKHGPATQWRHEGISQADRVFSVFNALGSVAFTFGGQAVLPEIQATLARPSREQSTAPTMMKGIWISYVVVIIAYYGTAICGYAAFGATVSSDVLLNIKEPAGVMAAANLFVVLHVAAAWQVFAMPIFDAAETGIRRRLASPPRPLTLRLLFRSAYVAAVTFVACLLPFFGELMGLISSIGLMPVTFILPPVMWLRARSPGGAERALCLLIIAACSIIAALSLVGSARNIAMLASQFGLFSGGERR</sequence>
<feature type="transmembrane region" description="Helical" evidence="7">
    <location>
        <begin position="129"/>
        <end position="148"/>
    </location>
</feature>
<evidence type="ECO:0000313" key="10">
    <source>
        <dbReference type="Proteomes" id="UP000239899"/>
    </source>
</evidence>
<feature type="transmembrane region" description="Helical" evidence="7">
    <location>
        <begin position="396"/>
        <end position="415"/>
    </location>
</feature>
<evidence type="ECO:0000259" key="8">
    <source>
        <dbReference type="Pfam" id="PF01490"/>
    </source>
</evidence>
<keyword evidence="4" id="KW-0029">Amino-acid transport</keyword>
<evidence type="ECO:0000256" key="6">
    <source>
        <dbReference type="ARBA" id="ARBA00023136"/>
    </source>
</evidence>
<keyword evidence="5 7" id="KW-1133">Transmembrane helix</keyword>
<dbReference type="GO" id="GO:0016020">
    <property type="term" value="C:membrane"/>
    <property type="evidence" value="ECO:0007669"/>
    <property type="project" value="UniProtKB-SubCell"/>
</dbReference>
<evidence type="ECO:0000256" key="2">
    <source>
        <dbReference type="ARBA" id="ARBA00022448"/>
    </source>
</evidence>
<evidence type="ECO:0000256" key="1">
    <source>
        <dbReference type="ARBA" id="ARBA00004370"/>
    </source>
</evidence>
<keyword evidence="6 7" id="KW-0472">Membrane</keyword>
<organism evidence="9 10">
    <name type="scientific">Chlorella sorokiniana</name>
    <name type="common">Freshwater green alga</name>
    <dbReference type="NCBI Taxonomy" id="3076"/>
    <lineage>
        <taxon>Eukaryota</taxon>
        <taxon>Viridiplantae</taxon>
        <taxon>Chlorophyta</taxon>
        <taxon>core chlorophytes</taxon>
        <taxon>Trebouxiophyceae</taxon>
        <taxon>Chlorellales</taxon>
        <taxon>Chlorellaceae</taxon>
        <taxon>Chlorella clade</taxon>
        <taxon>Chlorella</taxon>
    </lineage>
</organism>
<reference evidence="9 10" key="1">
    <citation type="journal article" date="2018" name="Plant J.">
        <title>Genome sequences of Chlorella sorokiniana UTEX 1602 and Micractinium conductrix SAG 241.80: implications to maltose excretion by a green alga.</title>
        <authorList>
            <person name="Arriola M.B."/>
            <person name="Velmurugan N."/>
            <person name="Zhang Y."/>
            <person name="Plunkett M.H."/>
            <person name="Hondzo H."/>
            <person name="Barney B.M."/>
        </authorList>
    </citation>
    <scope>NUCLEOTIDE SEQUENCE [LARGE SCALE GENOMIC DNA]</scope>
    <source>
        <strain evidence="10">UTEX 1602</strain>
    </source>
</reference>
<evidence type="ECO:0000256" key="5">
    <source>
        <dbReference type="ARBA" id="ARBA00022989"/>
    </source>
</evidence>